<feature type="compositionally biased region" description="Basic and acidic residues" evidence="1">
    <location>
        <begin position="186"/>
        <end position="206"/>
    </location>
</feature>
<organism evidence="2 3">
    <name type="scientific">Symbiodinium microadriaticum</name>
    <name type="common">Dinoflagellate</name>
    <name type="synonym">Zooxanthella microadriatica</name>
    <dbReference type="NCBI Taxonomy" id="2951"/>
    <lineage>
        <taxon>Eukaryota</taxon>
        <taxon>Sar</taxon>
        <taxon>Alveolata</taxon>
        <taxon>Dinophyceae</taxon>
        <taxon>Suessiales</taxon>
        <taxon>Symbiodiniaceae</taxon>
        <taxon>Symbiodinium</taxon>
    </lineage>
</organism>
<dbReference type="OrthoDB" id="10058978at2759"/>
<dbReference type="EMBL" id="LSRX01000263">
    <property type="protein sequence ID" value="OLQ02493.1"/>
    <property type="molecule type" value="Genomic_DNA"/>
</dbReference>
<accession>A0A1Q9E517</accession>
<proteinExistence type="predicted"/>
<name>A0A1Q9E517_SYMMI</name>
<protein>
    <submittedName>
        <fullName evidence="2">Uncharacterized protein</fullName>
    </submittedName>
</protein>
<feature type="region of interest" description="Disordered" evidence="1">
    <location>
        <begin position="186"/>
        <end position="222"/>
    </location>
</feature>
<reference evidence="2 3" key="1">
    <citation type="submission" date="2016-02" db="EMBL/GenBank/DDBJ databases">
        <title>Genome analysis of coral dinoflagellate symbionts highlights evolutionary adaptations to a symbiotic lifestyle.</title>
        <authorList>
            <person name="Aranda M."/>
            <person name="Li Y."/>
            <person name="Liew Y.J."/>
            <person name="Baumgarten S."/>
            <person name="Simakov O."/>
            <person name="Wilson M."/>
            <person name="Piel J."/>
            <person name="Ashoor H."/>
            <person name="Bougouffa S."/>
            <person name="Bajic V.B."/>
            <person name="Ryu T."/>
            <person name="Ravasi T."/>
            <person name="Bayer T."/>
            <person name="Micklem G."/>
            <person name="Kim H."/>
            <person name="Bhak J."/>
            <person name="Lajeunesse T.C."/>
            <person name="Voolstra C.R."/>
        </authorList>
    </citation>
    <scope>NUCLEOTIDE SEQUENCE [LARGE SCALE GENOMIC DNA]</scope>
    <source>
        <strain evidence="2 3">CCMP2467</strain>
    </source>
</reference>
<comment type="caution">
    <text evidence="2">The sequence shown here is derived from an EMBL/GenBank/DDBJ whole genome shotgun (WGS) entry which is preliminary data.</text>
</comment>
<sequence>MSGGGMTTRRALPKKNPAGQADDGFGGDDNRRGTWTSNPHRQGNFGDVKLRRKHGQSIRYYNAEYDRLYVRLKEVGCVLPEKCAAWLYVDRLHLEEGVEPNLLASVGNVYNLKKLQKAAIIPERGLQKPLEGGGKGGRKPYTAQVTDAGEDVEQPLGDIEDEELEAIPEEEVAVAYMTFQKAKYKEQAQSRGYRGDGTKDHGKDGGKGSGQHAEPKDKAREEKLKQIKARSFCSGCGCRGPCDDAGTGRDDEARGEGGRRTERMKRISHLNMPELKLKVRVLGVEYPENVTKEDLLQLVRDSINTQDNELMKIRIHRGMEFR</sequence>
<dbReference type="Proteomes" id="UP000186817">
    <property type="component" value="Unassembled WGS sequence"/>
</dbReference>
<evidence type="ECO:0000313" key="3">
    <source>
        <dbReference type="Proteomes" id="UP000186817"/>
    </source>
</evidence>
<evidence type="ECO:0000256" key="1">
    <source>
        <dbReference type="SAM" id="MobiDB-lite"/>
    </source>
</evidence>
<dbReference type="AlphaFoldDB" id="A0A1Q9E517"/>
<feature type="region of interest" description="Disordered" evidence="1">
    <location>
        <begin position="1"/>
        <end position="47"/>
    </location>
</feature>
<feature type="compositionally biased region" description="Basic and acidic residues" evidence="1">
    <location>
        <begin position="213"/>
        <end position="222"/>
    </location>
</feature>
<evidence type="ECO:0000313" key="2">
    <source>
        <dbReference type="EMBL" id="OLQ02493.1"/>
    </source>
</evidence>
<gene>
    <name evidence="2" type="ORF">AK812_SmicGene14701</name>
</gene>
<keyword evidence="3" id="KW-1185">Reference proteome</keyword>